<dbReference type="Proteomes" id="UP000203990">
    <property type="component" value="Segment"/>
</dbReference>
<dbReference type="RefSeq" id="YP_009187849.1">
    <property type="nucleotide sequence ID" value="NC_028659.1"/>
</dbReference>
<accession>A0A0S1S390</accession>
<evidence type="ECO:0000313" key="1">
    <source>
        <dbReference type="EMBL" id="ALM02623.1"/>
    </source>
</evidence>
<dbReference type="EMBL" id="KT934943">
    <property type="protein sequence ID" value="ALM02623.1"/>
    <property type="molecule type" value="Genomic_DNA"/>
</dbReference>
<keyword evidence="2" id="KW-1185">Reference proteome</keyword>
<proteinExistence type="predicted"/>
<dbReference type="GeneID" id="26523202"/>
<evidence type="ECO:0000313" key="2">
    <source>
        <dbReference type="Proteomes" id="UP000203990"/>
    </source>
</evidence>
<protein>
    <submittedName>
        <fullName evidence="1">Uncharacterized protein</fullName>
    </submittedName>
</protein>
<organism evidence="1 2">
    <name type="scientific">Klebsiella phage vB_KpnM_KB57</name>
    <dbReference type="NCBI Taxonomy" id="1719140"/>
    <lineage>
        <taxon>Viruses</taxon>
        <taxon>Duplodnaviria</taxon>
        <taxon>Heunggongvirae</taxon>
        <taxon>Uroviricota</taxon>
        <taxon>Caudoviricetes</taxon>
        <taxon>Vequintavirinae</taxon>
        <taxon>Mydovirus</taxon>
        <taxon>Mydovirus KB57</taxon>
    </lineage>
</organism>
<sequence length="74" mass="8143">MNLDQIVTGSKVKFNPNQDWMEEDYSLDGVSIGDIGVVVGVDCGDVLVDFTRQDGTVSEGFYAFPEDLEIVHES</sequence>
<name>A0A0S1S390_9CAUD</name>
<gene>
    <name evidence="1" type="ORF">KB57_236</name>
</gene>
<dbReference type="KEGG" id="vg:26523202"/>
<reference evidence="1 2" key="1">
    <citation type="submission" date="2015-10" db="EMBL/GenBank/DDBJ databases">
        <title>Complete genome sequence of Klebsiella pneumoniae bacteriophage vB_KpnM_KB57.</title>
        <authorList>
            <person name="Volozhantsev N.V."/>
            <person name="Popova A.V."/>
            <person name="Krasilnikova V.M."/>
            <person name="Bogun A.G."/>
        </authorList>
    </citation>
    <scope>NUCLEOTIDE SEQUENCE [LARGE SCALE GENOMIC DNA]</scope>
</reference>